<reference evidence="1 2" key="1">
    <citation type="submission" date="2017-07" db="EMBL/GenBank/DDBJ databases">
        <title>Phylogenetic study on the rhizospheric bacterium Ochrobactrum sp. A44.</title>
        <authorList>
            <person name="Krzyzanowska D.M."/>
            <person name="Ossowicki A."/>
            <person name="Rajewska M."/>
            <person name="Maciag T."/>
            <person name="Kaczynski Z."/>
            <person name="Czerwicka M."/>
            <person name="Jafra S."/>
        </authorList>
    </citation>
    <scope>NUCLEOTIDE SEQUENCE [LARGE SCALE GENOMIC DNA]</scope>
    <source>
        <strain evidence="1 2">CCUG 30717</strain>
    </source>
</reference>
<organism evidence="1 2">
    <name type="scientific">Brucella pseudogrignonensis</name>
    <dbReference type="NCBI Taxonomy" id="419475"/>
    <lineage>
        <taxon>Bacteria</taxon>
        <taxon>Pseudomonadati</taxon>
        <taxon>Pseudomonadota</taxon>
        <taxon>Alphaproteobacteria</taxon>
        <taxon>Hyphomicrobiales</taxon>
        <taxon>Brucellaceae</taxon>
        <taxon>Brucella/Ochrobactrum group</taxon>
        <taxon>Brucella</taxon>
    </lineage>
</organism>
<name>A0A256GCY9_9HYPH</name>
<dbReference type="RefSeq" id="WP_094543797.1">
    <property type="nucleotide sequence ID" value="NZ_JBHEEM010000040.1"/>
</dbReference>
<comment type="caution">
    <text evidence="1">The sequence shown here is derived from an EMBL/GenBank/DDBJ whole genome shotgun (WGS) entry which is preliminary data.</text>
</comment>
<evidence type="ECO:0000313" key="2">
    <source>
        <dbReference type="Proteomes" id="UP000216188"/>
    </source>
</evidence>
<accession>A0A256GCY9</accession>
<dbReference type="EMBL" id="NNRM01000023">
    <property type="protein sequence ID" value="OYR24995.1"/>
    <property type="molecule type" value="Genomic_DNA"/>
</dbReference>
<gene>
    <name evidence="1" type="ORF">CEV34_5625</name>
</gene>
<dbReference type="AlphaFoldDB" id="A0A256GCY9"/>
<sequence length="130" mass="13436">MPATRDLEIPSRDGTRFGYPVKAGIRFFGRSIVAVTAAGLAVPAAHADAVAIVGLAEFHIDNRDGADGDLTVTAIRDTRGFEFEATFADIGKPVYATDDATLTLDATGGKLKVGTIAGLGDGRTWVSVGA</sequence>
<keyword evidence="2" id="KW-1185">Reference proteome</keyword>
<proteinExistence type="predicted"/>
<evidence type="ECO:0000313" key="1">
    <source>
        <dbReference type="EMBL" id="OYR24995.1"/>
    </source>
</evidence>
<protein>
    <submittedName>
        <fullName evidence="1">Uncharacterized protein</fullName>
    </submittedName>
</protein>
<dbReference type="Proteomes" id="UP000216188">
    <property type="component" value="Unassembled WGS sequence"/>
</dbReference>